<dbReference type="Proteomes" id="UP001383192">
    <property type="component" value="Unassembled WGS sequence"/>
</dbReference>
<proteinExistence type="predicted"/>
<accession>A0AAW0CT35</accession>
<name>A0AAW0CT35_9AGAR</name>
<organism evidence="2 3">
    <name type="scientific">Paramarasmius palmivorus</name>
    <dbReference type="NCBI Taxonomy" id="297713"/>
    <lineage>
        <taxon>Eukaryota</taxon>
        <taxon>Fungi</taxon>
        <taxon>Dikarya</taxon>
        <taxon>Basidiomycota</taxon>
        <taxon>Agaricomycotina</taxon>
        <taxon>Agaricomycetes</taxon>
        <taxon>Agaricomycetidae</taxon>
        <taxon>Agaricales</taxon>
        <taxon>Marasmiineae</taxon>
        <taxon>Marasmiaceae</taxon>
        <taxon>Paramarasmius</taxon>
    </lineage>
</organism>
<comment type="caution">
    <text evidence="2">The sequence shown here is derived from an EMBL/GenBank/DDBJ whole genome shotgun (WGS) entry which is preliminary data.</text>
</comment>
<feature type="compositionally biased region" description="Basic residues" evidence="1">
    <location>
        <begin position="950"/>
        <end position="961"/>
    </location>
</feature>
<protein>
    <submittedName>
        <fullName evidence="2">Uncharacterized protein</fullName>
    </submittedName>
</protein>
<feature type="region of interest" description="Disordered" evidence="1">
    <location>
        <begin position="1096"/>
        <end position="1123"/>
    </location>
</feature>
<dbReference type="Gene3D" id="3.60.130.30">
    <property type="match status" value="1"/>
</dbReference>
<evidence type="ECO:0000313" key="3">
    <source>
        <dbReference type="Proteomes" id="UP001383192"/>
    </source>
</evidence>
<keyword evidence="3" id="KW-1185">Reference proteome</keyword>
<feature type="compositionally biased region" description="Basic and acidic residues" evidence="1">
    <location>
        <begin position="962"/>
        <end position="977"/>
    </location>
</feature>
<sequence>MPWFTSVATEPITRTNIVPVAFQVPMLTSLLKEFRDSYENPGYREIMFNREPFSPIERSVGPVTTLLCGLRVLDVAARVHGADETGTYSSTNAVPMNPDRILPRTIFEGDTRKLRGVSSISDNGGWPRIVYRLQNALLWNVTSLNALRVTDPTESAKARLSSAAHRLLLSVAQKLEDAWFHYGSLRPPILSRLEVLLWRQIFALASGTVTTIQALQAFLEGGTPLLSLASPEKLFFVPGQGIPGTLPGALELQSHVPPMAHRHLQASSGRSREAGASNSASNPLVEIGRAGASGETAEEEYTGVGSNPPLFIPGVQGESDVELGVTRVGRGLSWRPESPATDYLESLLQRCNWTQKHHGNNALFIKLTSVHVTAHDDYCFIDSLSGTALRGVALLTKEEYVHMDAANLLSAVLPSDVIAGLASGSLGNTRESRITELTLSRIDQSIIRKDVEIFASFSDFLHAVKSPSNNRILFFPYIPSASSSWCSSSLSTDMYSHRYILNKMPTLNEGPLSYQVRWHFLATPHAFQAIAVAPDGFNVELSVSEGLVVLFVGCSLEEPDFLAKMTVYQRNRDSVLCSMPSVSALLLAPDDSIVIRAGTPYTIVTLEASLCHGVHFYCYSTIDRTWWSIVFHFFSLRSPLAEPTVPRRTIFLTIATHWYDVIVNHSEEYFGWCANPGGRFQHVPNLYTFDGFTQLFSLLVLLELGGVLEENRYNGRRVNIQDVEQRVKATRMRKDILGTMDRKMCVKHQNRETEVLSSTLWSSFLAQQGVALIFAARNAGHPVKTAILTESFVTADLRAEIEVSKSIANILHGGRAVLIPESRVTRSQGAFLSLTAHANIVHVPTEFDAEVALAGLEQLRLAREKEGRDEFEEEEMEGQYWQPEAAEGSSSGVLPEEGLPTAKSDTPSRESKPLRPKRSRDGSPALPEANKCAKLSSEVHGDRATQSAQPRHRKAEKRARQKQRDYEQRRATREAERAASGIPFKKVAKKKGAKSAAENKVPIVLSAEKVRVVDTGWTGVRLGRKCRKTYTLDEAKMAGMTEFLWDGKETHLLVTQKDVCVGILGAAQTDDASFREQLQAATAALDNASQTIRFTAKEKNNDRGTSPACSRGVSHGGGQKHPKILSHSAATEKVLEELINLPLFNRLSGRANHFLEFYAPRAFTFQRNGLQKLLEHHEELRLNFVNTAFAACTWNFGPQFVSYPHLDANNSPFTWCAITAMGSFNPDRGGHLILPDLGLIIRFPPGATILIPSALLVHSNTVVGKDETRYSFVQYSSGALFRWVDHGFRTAEAWLAKADRDMVARRAAEDAERVAKGFNMFSTTQELREQYGGQA</sequence>
<reference evidence="2 3" key="1">
    <citation type="submission" date="2024-01" db="EMBL/GenBank/DDBJ databases">
        <title>A draft genome for a cacao thread blight-causing isolate of Paramarasmius palmivorus.</title>
        <authorList>
            <person name="Baruah I.K."/>
            <person name="Bukari Y."/>
            <person name="Amoako-Attah I."/>
            <person name="Meinhardt L.W."/>
            <person name="Bailey B.A."/>
            <person name="Cohen S.P."/>
        </authorList>
    </citation>
    <scope>NUCLEOTIDE SEQUENCE [LARGE SCALE GENOMIC DNA]</scope>
    <source>
        <strain evidence="2 3">GH-12</strain>
    </source>
</reference>
<feature type="region of interest" description="Disordered" evidence="1">
    <location>
        <begin position="865"/>
        <end position="980"/>
    </location>
</feature>
<dbReference type="EMBL" id="JAYKXP010000031">
    <property type="protein sequence ID" value="KAK7041974.1"/>
    <property type="molecule type" value="Genomic_DNA"/>
</dbReference>
<evidence type="ECO:0000313" key="2">
    <source>
        <dbReference type="EMBL" id="KAK7041974.1"/>
    </source>
</evidence>
<gene>
    <name evidence="2" type="ORF">VNI00_008956</name>
</gene>
<evidence type="ECO:0000256" key="1">
    <source>
        <dbReference type="SAM" id="MobiDB-lite"/>
    </source>
</evidence>